<reference evidence="1 3" key="1">
    <citation type="submission" date="2021-03" db="EMBL/GenBank/DDBJ databases">
        <title>Draft genome and methylome analysis of Thiotrix fructosivoruns ATCC 49748.</title>
        <authorList>
            <person name="Fomenkov A."/>
            <person name="Grabovich M.Y."/>
            <person name="Roberts R.J."/>
        </authorList>
    </citation>
    <scope>NUCLEOTIDE SEQUENCE [LARGE SCALE GENOMIC DNA]</scope>
    <source>
        <strain evidence="1 3">ATCC 49748</strain>
        <plasmid evidence="1">pTfr446</plasmid>
    </source>
</reference>
<geneLocation type="plasmid" evidence="1">
    <name>pTfr446</name>
</geneLocation>
<dbReference type="AlphaFoldDB" id="A0A8B0SH44"/>
<gene>
    <name evidence="2" type="ORF">J1836_018035</name>
    <name evidence="1" type="ORF">J1836_03035</name>
</gene>
<accession>A0A8B0SH44</accession>
<protein>
    <submittedName>
        <fullName evidence="2">Uncharacterized protein</fullName>
    </submittedName>
</protein>
<organism evidence="2">
    <name type="scientific">Thiothrix fructosivorans</name>
    <dbReference type="NCBI Taxonomy" id="111770"/>
    <lineage>
        <taxon>Bacteria</taxon>
        <taxon>Pseudomonadati</taxon>
        <taxon>Pseudomonadota</taxon>
        <taxon>Gammaproteobacteria</taxon>
        <taxon>Thiotrichales</taxon>
        <taxon>Thiotrichaceae</taxon>
        <taxon>Thiothrix</taxon>
    </lineage>
</organism>
<dbReference type="EMBL" id="CP072748">
    <property type="protein sequence ID" value="QTX10451.1"/>
    <property type="molecule type" value="Genomic_DNA"/>
</dbReference>
<reference evidence="2" key="2">
    <citation type="submission" date="2021-04" db="EMBL/GenBank/DDBJ databases">
        <title>Complete Genome and methylome analysis of Thiothrix fructosivorans ATCC 49748.</title>
        <authorList>
            <person name="Fomenkov A."/>
            <person name="Sun L."/>
            <person name="Vincze T."/>
            <person name="Grabovich M.Y."/>
            <person name="Roberts R.J."/>
        </authorList>
    </citation>
    <scope>NUCLEOTIDE SEQUENCE</scope>
    <source>
        <strain evidence="2">ATCC 49748</strain>
    </source>
</reference>
<evidence type="ECO:0000313" key="1">
    <source>
        <dbReference type="EMBL" id="MBO0611904.1"/>
    </source>
</evidence>
<name>A0A8B0SH44_9GAMM</name>
<proteinExistence type="predicted"/>
<sequence length="46" mass="4969">MDAYGMDAYGMDAYGMDAYGMDAYGMDKGCRAEARPTGGGGMWRML</sequence>
<evidence type="ECO:0000313" key="2">
    <source>
        <dbReference type="EMBL" id="QTX10451.1"/>
    </source>
</evidence>
<keyword evidence="1" id="KW-0614">Plasmid</keyword>
<dbReference type="Proteomes" id="UP000664466">
    <property type="component" value="Unassembled WGS sequence"/>
</dbReference>
<dbReference type="RefSeq" id="WP_207249403.1">
    <property type="nucleotide sequence ID" value="NZ_JAFMPM010000005.1"/>
</dbReference>
<evidence type="ECO:0000313" key="3">
    <source>
        <dbReference type="Proteomes" id="UP000664466"/>
    </source>
</evidence>
<keyword evidence="3" id="KW-1185">Reference proteome</keyword>
<dbReference type="EMBL" id="JAFMPM010000005">
    <property type="protein sequence ID" value="MBO0611904.1"/>
    <property type="molecule type" value="Genomic_DNA"/>
</dbReference>